<dbReference type="Gene3D" id="3.40.525.10">
    <property type="entry name" value="CRAL-TRIO lipid binding domain"/>
    <property type="match status" value="1"/>
</dbReference>
<feature type="compositionally biased region" description="Basic and acidic residues" evidence="10">
    <location>
        <begin position="108"/>
        <end position="130"/>
    </location>
</feature>
<feature type="compositionally biased region" description="Basic and acidic residues" evidence="10">
    <location>
        <begin position="27"/>
        <end position="63"/>
    </location>
</feature>
<comment type="similarity">
    <text evidence="3">Belongs to the patellin family.</text>
</comment>
<evidence type="ECO:0000256" key="8">
    <source>
        <dbReference type="ARBA" id="ARBA00023136"/>
    </source>
</evidence>
<evidence type="ECO:0000256" key="1">
    <source>
        <dbReference type="ARBA" id="ARBA00004370"/>
    </source>
</evidence>
<sequence length="595" mass="65845">MAEEAKKTEIATAAAVASPVTPAVVSEAEKKPEKDASVSETETKGVDEDEKKITQQVSFREETNVVGDLPESQRKALEDLKSLILEACAKRQFSAPPPTPTPSAPAPVKEEEKKAEEEVAETKTTEEEKLASPPPTPTKTTGVTSTTEVTPAVEQVSTPPPAPSTAVVAETAAKKEETATPAKTEVSQKTEEVKKEPIVEKTVEAIKETILEVATTSVAAATKAAATAAAAVSVPDAPPPATAAEPVLPEEPIEPEQVSIYGIPLLADERSDVILLKFLRARDFKVKEAYNMIRNTVRWRKEFNVDDVLEQDLGNQFEKVLFTHGYDKEGRLVCYNVFGEFENKELYQNTFGDAEKREKFFKWLIQFIEKIVRDLNFSPTGVNSIVLVNDLKSFPGYGTKRDVSKIIDKFLVILQDNYPEFVAKQLCINTSWWYVAYYWIYLTVFTPRSKSKFVFASPSKTPDTLFKYIAPEQVPVQYGGHSKSGENLFTSADAITEVTIAPHSIHPIEFTFSQATEVTWELRVIGWDVTYGAEFVPEKEGAYTLNISKPKKVSSSDEPVISDTFKVTEPGKVVITVDNQSSKKKKLLYRSKVKA</sequence>
<dbReference type="SMART" id="SM00516">
    <property type="entry name" value="SEC14"/>
    <property type="match status" value="1"/>
</dbReference>
<evidence type="ECO:0000256" key="6">
    <source>
        <dbReference type="ARBA" id="ARBA00022618"/>
    </source>
</evidence>
<feature type="domain" description="CRAL-TRIO" evidence="11">
    <location>
        <begin position="310"/>
        <end position="486"/>
    </location>
</feature>
<dbReference type="Proteomes" id="UP001443914">
    <property type="component" value="Unassembled WGS sequence"/>
</dbReference>
<evidence type="ECO:0000259" key="12">
    <source>
        <dbReference type="PROSITE" id="PS50866"/>
    </source>
</evidence>
<dbReference type="PANTHER" id="PTHR45932:SF27">
    <property type="entry name" value="PATELLIN-2"/>
    <property type="match status" value="1"/>
</dbReference>
<keyword evidence="14" id="KW-1185">Reference proteome</keyword>
<dbReference type="InterPro" id="IPR011074">
    <property type="entry name" value="CRAL/TRIO_N_dom"/>
</dbReference>
<dbReference type="PROSITE" id="PS50866">
    <property type="entry name" value="GOLD"/>
    <property type="match status" value="1"/>
</dbReference>
<evidence type="ECO:0000256" key="7">
    <source>
        <dbReference type="ARBA" id="ARBA00023121"/>
    </source>
</evidence>
<keyword evidence="7" id="KW-0446">Lipid-binding</keyword>
<keyword evidence="5" id="KW-0963">Cytoplasm</keyword>
<keyword evidence="4" id="KW-0813">Transport</keyword>
<dbReference type="Pfam" id="PF00650">
    <property type="entry name" value="CRAL_TRIO"/>
    <property type="match status" value="1"/>
</dbReference>
<dbReference type="InterPro" id="IPR009038">
    <property type="entry name" value="GOLD_dom"/>
</dbReference>
<dbReference type="GO" id="GO:0005737">
    <property type="term" value="C:cytoplasm"/>
    <property type="evidence" value="ECO:0007669"/>
    <property type="project" value="UniProtKB-SubCell"/>
</dbReference>
<dbReference type="Gene3D" id="2.60.120.680">
    <property type="entry name" value="GOLD domain"/>
    <property type="match status" value="1"/>
</dbReference>
<accession>A0AAW1NGG6</accession>
<keyword evidence="8" id="KW-0472">Membrane</keyword>
<evidence type="ECO:0000256" key="5">
    <source>
        <dbReference type="ARBA" id="ARBA00022490"/>
    </source>
</evidence>
<organism evidence="13 14">
    <name type="scientific">Saponaria officinalis</name>
    <name type="common">Common soapwort</name>
    <name type="synonym">Lychnis saponaria</name>
    <dbReference type="NCBI Taxonomy" id="3572"/>
    <lineage>
        <taxon>Eukaryota</taxon>
        <taxon>Viridiplantae</taxon>
        <taxon>Streptophyta</taxon>
        <taxon>Embryophyta</taxon>
        <taxon>Tracheophyta</taxon>
        <taxon>Spermatophyta</taxon>
        <taxon>Magnoliopsida</taxon>
        <taxon>eudicotyledons</taxon>
        <taxon>Gunneridae</taxon>
        <taxon>Pentapetalae</taxon>
        <taxon>Caryophyllales</taxon>
        <taxon>Caryophyllaceae</taxon>
        <taxon>Caryophylleae</taxon>
        <taxon>Saponaria</taxon>
    </lineage>
</organism>
<dbReference type="InterPro" id="IPR001251">
    <property type="entry name" value="CRAL-TRIO_dom"/>
</dbReference>
<evidence type="ECO:0000256" key="10">
    <source>
        <dbReference type="SAM" id="MobiDB-lite"/>
    </source>
</evidence>
<evidence type="ECO:0000259" key="11">
    <source>
        <dbReference type="PROSITE" id="PS50191"/>
    </source>
</evidence>
<dbReference type="SUPFAM" id="SSF46938">
    <property type="entry name" value="CRAL/TRIO N-terminal domain"/>
    <property type="match status" value="1"/>
</dbReference>
<dbReference type="Gene3D" id="1.10.8.20">
    <property type="entry name" value="N-terminal domain of phosphatidylinositol transfer protein sec14p"/>
    <property type="match status" value="1"/>
</dbReference>
<protein>
    <recommendedName>
        <fullName evidence="15">Patellin-3</fullName>
    </recommendedName>
</protein>
<dbReference type="InterPro" id="IPR036273">
    <property type="entry name" value="CRAL/TRIO_N_dom_sf"/>
</dbReference>
<evidence type="ECO:0000256" key="3">
    <source>
        <dbReference type="ARBA" id="ARBA00007155"/>
    </source>
</evidence>
<evidence type="ECO:0000313" key="13">
    <source>
        <dbReference type="EMBL" id="KAK9758156.1"/>
    </source>
</evidence>
<dbReference type="CDD" id="cd00170">
    <property type="entry name" value="SEC14"/>
    <property type="match status" value="1"/>
</dbReference>
<evidence type="ECO:0000256" key="9">
    <source>
        <dbReference type="ARBA" id="ARBA00023306"/>
    </source>
</evidence>
<dbReference type="SUPFAM" id="SSF101576">
    <property type="entry name" value="Supernatant protein factor (SPF), C-terminal domain"/>
    <property type="match status" value="1"/>
</dbReference>
<keyword evidence="9" id="KW-0131">Cell cycle</keyword>
<feature type="region of interest" description="Disordered" evidence="10">
    <location>
        <begin position="1"/>
        <end position="73"/>
    </location>
</feature>
<dbReference type="PANTHER" id="PTHR45932">
    <property type="entry name" value="PATELLIN-1"/>
    <property type="match status" value="1"/>
</dbReference>
<evidence type="ECO:0000256" key="4">
    <source>
        <dbReference type="ARBA" id="ARBA00022448"/>
    </source>
</evidence>
<dbReference type="GO" id="GO:0016020">
    <property type="term" value="C:membrane"/>
    <property type="evidence" value="ECO:0007669"/>
    <property type="project" value="UniProtKB-SubCell"/>
</dbReference>
<keyword evidence="6" id="KW-0132">Cell division</keyword>
<dbReference type="InterPro" id="IPR036865">
    <property type="entry name" value="CRAL-TRIO_dom_sf"/>
</dbReference>
<feature type="region of interest" description="Disordered" evidence="10">
    <location>
        <begin position="91"/>
        <end position="189"/>
    </location>
</feature>
<dbReference type="AlphaFoldDB" id="A0AAW1NGG6"/>
<dbReference type="EMBL" id="JBDFQZ010000001">
    <property type="protein sequence ID" value="KAK9758156.1"/>
    <property type="molecule type" value="Genomic_DNA"/>
</dbReference>
<gene>
    <name evidence="13" type="ORF">RND81_01G211200</name>
</gene>
<evidence type="ECO:0000313" key="14">
    <source>
        <dbReference type="Proteomes" id="UP001443914"/>
    </source>
</evidence>
<comment type="caution">
    <text evidence="13">The sequence shown here is derived from an EMBL/GenBank/DDBJ whole genome shotgun (WGS) entry which is preliminary data.</text>
</comment>
<proteinExistence type="inferred from homology"/>
<dbReference type="InterPro" id="IPR056794">
    <property type="entry name" value="PATL1-6_C_GOLD"/>
</dbReference>
<dbReference type="SMART" id="SM01100">
    <property type="entry name" value="CRAL_TRIO_N"/>
    <property type="match status" value="1"/>
</dbReference>
<dbReference type="Pfam" id="PF03765">
    <property type="entry name" value="CRAL_TRIO_N"/>
    <property type="match status" value="1"/>
</dbReference>
<dbReference type="InterPro" id="IPR036598">
    <property type="entry name" value="GOLD_dom_sf"/>
</dbReference>
<dbReference type="GO" id="GO:0008289">
    <property type="term" value="F:lipid binding"/>
    <property type="evidence" value="ECO:0007669"/>
    <property type="project" value="UniProtKB-KW"/>
</dbReference>
<evidence type="ECO:0008006" key="15">
    <source>
        <dbReference type="Google" id="ProtNLM"/>
    </source>
</evidence>
<feature type="domain" description="GOLD" evidence="12">
    <location>
        <begin position="485"/>
        <end position="593"/>
    </location>
</feature>
<feature type="compositionally biased region" description="Pro residues" evidence="10">
    <location>
        <begin position="95"/>
        <end position="105"/>
    </location>
</feature>
<evidence type="ECO:0000256" key="2">
    <source>
        <dbReference type="ARBA" id="ARBA00004496"/>
    </source>
</evidence>
<dbReference type="SUPFAM" id="SSF52087">
    <property type="entry name" value="CRAL/TRIO domain"/>
    <property type="match status" value="1"/>
</dbReference>
<dbReference type="PRINTS" id="PR00180">
    <property type="entry name" value="CRETINALDHBP"/>
</dbReference>
<dbReference type="Pfam" id="PF25099">
    <property type="entry name" value="GOLD_PATL1_C"/>
    <property type="match status" value="1"/>
</dbReference>
<comment type="subcellular location">
    <subcellularLocation>
        <location evidence="2">Cytoplasm</location>
    </subcellularLocation>
    <subcellularLocation>
        <location evidence="1">Membrane</location>
    </subcellularLocation>
</comment>
<dbReference type="InterPro" id="IPR044834">
    <property type="entry name" value="PATL"/>
</dbReference>
<dbReference type="GO" id="GO:0051301">
    <property type="term" value="P:cell division"/>
    <property type="evidence" value="ECO:0007669"/>
    <property type="project" value="UniProtKB-KW"/>
</dbReference>
<dbReference type="PROSITE" id="PS50191">
    <property type="entry name" value="CRAL_TRIO"/>
    <property type="match status" value="1"/>
</dbReference>
<reference evidence="13" key="1">
    <citation type="submission" date="2024-03" db="EMBL/GenBank/DDBJ databases">
        <title>WGS assembly of Saponaria officinalis var. Norfolk2.</title>
        <authorList>
            <person name="Jenkins J."/>
            <person name="Shu S."/>
            <person name="Grimwood J."/>
            <person name="Barry K."/>
            <person name="Goodstein D."/>
            <person name="Schmutz J."/>
            <person name="Leebens-Mack J."/>
            <person name="Osbourn A."/>
        </authorList>
    </citation>
    <scope>NUCLEOTIDE SEQUENCE [LARGE SCALE GENOMIC DNA]</scope>
    <source>
        <strain evidence="13">JIC</strain>
    </source>
</reference>
<name>A0AAW1NGG6_SAPOF</name>
<feature type="compositionally biased region" description="Low complexity" evidence="10">
    <location>
        <begin position="138"/>
        <end position="151"/>
    </location>
</feature>
<feature type="compositionally biased region" description="Low complexity" evidence="10">
    <location>
        <begin position="10"/>
        <end position="26"/>
    </location>
</feature>